<dbReference type="RefSeq" id="WP_211854514.1">
    <property type="nucleotide sequence ID" value="NZ_JAAGBB010000026.1"/>
</dbReference>
<keyword evidence="2 4" id="KW-0689">Ribosomal protein</keyword>
<dbReference type="EMBL" id="JAAGBB010000026">
    <property type="protein sequence ID" value="MBR0666751.1"/>
    <property type="molecule type" value="Genomic_DNA"/>
</dbReference>
<dbReference type="Pfam" id="PF01196">
    <property type="entry name" value="Ribosomal_L17"/>
    <property type="match status" value="1"/>
</dbReference>
<reference evidence="7" key="1">
    <citation type="journal article" date="2021" name="Syst. Appl. Microbiol.">
        <title>Roseomonas hellenica sp. nov., isolated from roots of wild-growing Alkanna tinctoria.</title>
        <authorList>
            <person name="Rat A."/>
            <person name="Naranjo H.D."/>
            <person name="Lebbe L."/>
            <person name="Cnockaert M."/>
            <person name="Krigas N."/>
            <person name="Grigoriadou K."/>
            <person name="Maloupa E."/>
            <person name="Willems A."/>
        </authorList>
    </citation>
    <scope>NUCLEOTIDE SEQUENCE [LARGE SCALE GENOMIC DNA]</scope>
    <source>
        <strain evidence="7">LMG 31523</strain>
    </source>
</reference>
<dbReference type="InterPro" id="IPR000456">
    <property type="entry name" value="Ribosomal_bL17"/>
</dbReference>
<dbReference type="InterPro" id="IPR047859">
    <property type="entry name" value="Ribosomal_bL17_CS"/>
</dbReference>
<evidence type="ECO:0000256" key="2">
    <source>
        <dbReference type="ARBA" id="ARBA00022980"/>
    </source>
</evidence>
<evidence type="ECO:0000256" key="1">
    <source>
        <dbReference type="ARBA" id="ARBA00008777"/>
    </source>
</evidence>
<keyword evidence="3 4" id="KW-0687">Ribonucleoprotein</keyword>
<dbReference type="NCBIfam" id="TIGR00059">
    <property type="entry name" value="L17"/>
    <property type="match status" value="1"/>
</dbReference>
<comment type="similarity">
    <text evidence="1 4 5">Belongs to the bacterial ribosomal protein bL17 family.</text>
</comment>
<evidence type="ECO:0000256" key="4">
    <source>
        <dbReference type="HAMAP-Rule" id="MF_01368"/>
    </source>
</evidence>
<dbReference type="PANTHER" id="PTHR14413:SF16">
    <property type="entry name" value="LARGE RIBOSOMAL SUBUNIT PROTEIN BL17M"/>
    <property type="match status" value="1"/>
</dbReference>
<protein>
    <recommendedName>
        <fullName evidence="4">Large ribosomal subunit protein bL17</fullName>
    </recommendedName>
</protein>
<dbReference type="PANTHER" id="PTHR14413">
    <property type="entry name" value="RIBOSOMAL PROTEIN L17"/>
    <property type="match status" value="1"/>
</dbReference>
<gene>
    <name evidence="4 6" type="primary">rplQ</name>
    <name evidence="6" type="ORF">GXW71_20495</name>
</gene>
<sequence length="140" mass="15434">MRHGIAGRKLSVTSSHRAAMFRNMATSLLKHEQITTTLPKAKELRPYVERIITLGKRGGLHARRQAYAQLMDEAVVAKLFTEIAERYKARAGGYTRVLKAGVRYGDAADMAIIELVERNVAAKGLDSGPKPEAAEEQEEG</sequence>
<dbReference type="PROSITE" id="PS01167">
    <property type="entry name" value="RIBOSOMAL_L17"/>
    <property type="match status" value="1"/>
</dbReference>
<dbReference type="SUPFAM" id="SSF64263">
    <property type="entry name" value="Prokaryotic ribosomal protein L17"/>
    <property type="match status" value="1"/>
</dbReference>
<comment type="subunit">
    <text evidence="4">Part of the 50S ribosomal subunit. Contacts protein L32.</text>
</comment>
<dbReference type="GO" id="GO:0005840">
    <property type="term" value="C:ribosome"/>
    <property type="evidence" value="ECO:0007669"/>
    <property type="project" value="UniProtKB-KW"/>
</dbReference>
<dbReference type="Proteomes" id="UP001196870">
    <property type="component" value="Unassembled WGS sequence"/>
</dbReference>
<dbReference type="InterPro" id="IPR036373">
    <property type="entry name" value="Ribosomal_bL17_sf"/>
</dbReference>
<keyword evidence="7" id="KW-1185">Reference proteome</keyword>
<accession>A0ABS5F2K9</accession>
<evidence type="ECO:0000256" key="5">
    <source>
        <dbReference type="RuleBase" id="RU000660"/>
    </source>
</evidence>
<dbReference type="Gene3D" id="3.90.1030.10">
    <property type="entry name" value="Ribosomal protein L17"/>
    <property type="match status" value="1"/>
</dbReference>
<evidence type="ECO:0000313" key="6">
    <source>
        <dbReference type="EMBL" id="MBR0666751.1"/>
    </source>
</evidence>
<name>A0ABS5F2K9_9PROT</name>
<organism evidence="6 7">
    <name type="scientific">Plastoroseomonas hellenica</name>
    <dbReference type="NCBI Taxonomy" id="2687306"/>
    <lineage>
        <taxon>Bacteria</taxon>
        <taxon>Pseudomonadati</taxon>
        <taxon>Pseudomonadota</taxon>
        <taxon>Alphaproteobacteria</taxon>
        <taxon>Acetobacterales</taxon>
        <taxon>Acetobacteraceae</taxon>
        <taxon>Plastoroseomonas</taxon>
    </lineage>
</organism>
<comment type="caution">
    <text evidence="6">The sequence shown here is derived from an EMBL/GenBank/DDBJ whole genome shotgun (WGS) entry which is preliminary data.</text>
</comment>
<dbReference type="HAMAP" id="MF_01368">
    <property type="entry name" value="Ribosomal_bL17"/>
    <property type="match status" value="1"/>
</dbReference>
<evidence type="ECO:0000313" key="7">
    <source>
        <dbReference type="Proteomes" id="UP001196870"/>
    </source>
</evidence>
<proteinExistence type="inferred from homology"/>
<evidence type="ECO:0000256" key="3">
    <source>
        <dbReference type="ARBA" id="ARBA00023274"/>
    </source>
</evidence>